<evidence type="ECO:0000313" key="2">
    <source>
        <dbReference type="Proteomes" id="UP001150581"/>
    </source>
</evidence>
<reference evidence="1" key="1">
    <citation type="submission" date="2022-07" db="EMBL/GenBank/DDBJ databases">
        <title>Phylogenomic reconstructions and comparative analyses of Kickxellomycotina fungi.</title>
        <authorList>
            <person name="Reynolds N.K."/>
            <person name="Stajich J.E."/>
            <person name="Barry K."/>
            <person name="Grigoriev I.V."/>
            <person name="Crous P."/>
            <person name="Smith M.E."/>
        </authorList>
    </citation>
    <scope>NUCLEOTIDE SEQUENCE</scope>
    <source>
        <strain evidence="1">Benny 63K</strain>
    </source>
</reference>
<sequence>MGKAKKSTKKFNKNHLKGELERRHKHKKNQQLFKKREIKKNRKSGSGLDDEEKEVFTGIEEVDGLTEFAESTPKGVGANMDISKFMEADPNNNDVSDEEDISALLGDGSDLGSDDEDDLSSGSDSGSELEEDEDENEDDEEAEDNEDDEDIDSDEEEVFKQQLGAMKEKDPQFF</sequence>
<name>A0ACC1I019_9FUNG</name>
<proteinExistence type="predicted"/>
<gene>
    <name evidence="1" type="ORF">LPJ66_011393</name>
</gene>
<keyword evidence="2" id="KW-1185">Reference proteome</keyword>
<organism evidence="1 2">
    <name type="scientific">Kickxella alabastrina</name>
    <dbReference type="NCBI Taxonomy" id="61397"/>
    <lineage>
        <taxon>Eukaryota</taxon>
        <taxon>Fungi</taxon>
        <taxon>Fungi incertae sedis</taxon>
        <taxon>Zoopagomycota</taxon>
        <taxon>Kickxellomycotina</taxon>
        <taxon>Kickxellomycetes</taxon>
        <taxon>Kickxellales</taxon>
        <taxon>Kickxellaceae</taxon>
        <taxon>Kickxella</taxon>
    </lineage>
</organism>
<dbReference type="Proteomes" id="UP001150581">
    <property type="component" value="Unassembled WGS sequence"/>
</dbReference>
<evidence type="ECO:0000313" key="1">
    <source>
        <dbReference type="EMBL" id="KAJ1881059.1"/>
    </source>
</evidence>
<feature type="non-terminal residue" evidence="1">
    <location>
        <position position="174"/>
    </location>
</feature>
<accession>A0ACC1I019</accession>
<dbReference type="EMBL" id="JANBPG010003444">
    <property type="protein sequence ID" value="KAJ1881059.1"/>
    <property type="molecule type" value="Genomic_DNA"/>
</dbReference>
<protein>
    <submittedName>
        <fullName evidence="1">Uncharacterized protein</fullName>
    </submittedName>
</protein>
<comment type="caution">
    <text evidence="1">The sequence shown here is derived from an EMBL/GenBank/DDBJ whole genome shotgun (WGS) entry which is preliminary data.</text>
</comment>